<dbReference type="OrthoDB" id="7794164at2"/>
<feature type="chain" id="PRO_5036903582" description="Autotransporter domain-containing protein" evidence="2">
    <location>
        <begin position="27"/>
        <end position="2356"/>
    </location>
</feature>
<dbReference type="SMART" id="SM00869">
    <property type="entry name" value="Autotransporter"/>
    <property type="match status" value="1"/>
</dbReference>
<feature type="region of interest" description="Disordered" evidence="1">
    <location>
        <begin position="376"/>
        <end position="395"/>
    </location>
</feature>
<protein>
    <recommendedName>
        <fullName evidence="3">Autotransporter domain-containing protein</fullName>
    </recommendedName>
</protein>
<comment type="caution">
    <text evidence="4">The sequence shown here is derived from an EMBL/GenBank/DDBJ whole genome shotgun (WGS) entry which is preliminary data.</text>
</comment>
<accession>A0A916TF53</accession>
<reference evidence="4" key="2">
    <citation type="submission" date="2020-09" db="EMBL/GenBank/DDBJ databases">
        <authorList>
            <person name="Sun Q."/>
            <person name="Zhou Y."/>
        </authorList>
    </citation>
    <scope>NUCLEOTIDE SEQUENCE</scope>
    <source>
        <strain evidence="4">CGMCC 1.12426</strain>
    </source>
</reference>
<feature type="domain" description="Autotransporter" evidence="3">
    <location>
        <begin position="2078"/>
        <end position="2356"/>
    </location>
</feature>
<dbReference type="SUPFAM" id="SSF103515">
    <property type="entry name" value="Autotransporter"/>
    <property type="match status" value="1"/>
</dbReference>
<reference evidence="4" key="1">
    <citation type="journal article" date="2014" name="Int. J. Syst. Evol. Microbiol.">
        <title>Complete genome sequence of Corynebacterium casei LMG S-19264T (=DSM 44701T), isolated from a smear-ripened cheese.</title>
        <authorList>
            <consortium name="US DOE Joint Genome Institute (JGI-PGF)"/>
            <person name="Walter F."/>
            <person name="Albersmeier A."/>
            <person name="Kalinowski J."/>
            <person name="Ruckert C."/>
        </authorList>
    </citation>
    <scope>NUCLEOTIDE SEQUENCE</scope>
    <source>
        <strain evidence="4">CGMCC 1.12426</strain>
    </source>
</reference>
<feature type="signal peptide" evidence="2">
    <location>
        <begin position="1"/>
        <end position="26"/>
    </location>
</feature>
<feature type="region of interest" description="Disordered" evidence="1">
    <location>
        <begin position="143"/>
        <end position="171"/>
    </location>
</feature>
<keyword evidence="2" id="KW-0732">Signal</keyword>
<evidence type="ECO:0000256" key="1">
    <source>
        <dbReference type="SAM" id="MobiDB-lite"/>
    </source>
</evidence>
<keyword evidence="5" id="KW-1185">Reference proteome</keyword>
<dbReference type="InterPro" id="IPR036709">
    <property type="entry name" value="Autotransporte_beta_dom_sf"/>
</dbReference>
<dbReference type="RefSeq" id="WP_150495432.1">
    <property type="nucleotide sequence ID" value="NZ_BMFA01000003.1"/>
</dbReference>
<evidence type="ECO:0000313" key="5">
    <source>
        <dbReference type="Proteomes" id="UP000605148"/>
    </source>
</evidence>
<dbReference type="InterPro" id="IPR005546">
    <property type="entry name" value="Autotransporte_beta"/>
</dbReference>
<dbReference type="PROSITE" id="PS51208">
    <property type="entry name" value="AUTOTRANSPORTER"/>
    <property type="match status" value="1"/>
</dbReference>
<gene>
    <name evidence="4" type="ORF">GCM10011316_11970</name>
</gene>
<sequence length="2356" mass="225886">MPLFSRSSPSSAMPLIALLLSSTALAPANASCSTSADGLTLTCSGDVQPISVNGGTFNVVVQNLTSDMVRSGDQPVLIQVESRVVTVGPYDDGFRAVERDDDGKTETWGKGGNGDAGSSQVTTLSLGDGFGLTSGAGGIAQKSFGARGHNGKDNSGAGAHTHRGGYGGDGGRGGNITLNASGTVKNGKGAGISAGTLAVLDLQSFGGGGGFGGEGHSEGGFNDGYGGFGGVGGAGGYVSVTLSGDTHLTANTNDASSAVAGVYLVSAGGVGGVGGEGDGRGATGGYGGDGGSGGSGGKVSLSATSTSNNISTAGVHGLALISRAGAGGDGGRGVGGGAHPGSGGTGGNGGTVTAEFAGKVTTTGEEIHAIVLQSAGGANGDEGTEGRGVSHPGHPGDPGMGGEVNGTFTALSATTNEDGAIGILAHSVGGFAPDAPASSGFSSFGATGGSGGAAGDVGLLVRGGSQVTTKGDYAIAVTAHSVGGGGGAGGSSSGVTALGGVGGAGGYGGDVNVTLEKSGLETQGLASIGLAALSVGGSGGVGGSAKGIVSHGGSAGSGGLGGTVSVSFDGATISTQKDSALGVIAASIGGGGGVSQSPSGIIAHGGSGGDGGDGGNVNYTSGTGGLSVSTKGANADGVSLVSVGGGGGQGGSTFALTLFATHAMGGSGGNGGRGGDITLSGSAEDTITTTGNTAAGYAVVSVGGGGGRSGSSTTINLIGAGPSNSSNSGINFGLGSSGGGGTGNHGGAISGNLAGKVTTSGHASPGVLLVSTGQGGGAAGNYSKTTIGVSFSHTLGASGGAGGNGGDINVSLANDITTAGHDAGAIVAVSVGGGGGHSSNIVNTTVGVDLAFTTRQGASGGNAGNGGNVTLNSNGALTTGGHLAGGILAVSAAKGGGKSGNSVIAGVDVVTLSDMTAGTGGAGGTAGAVTVTHGGTITTGGGLAYGIVAASVGSGGGASGTSVNGNVSALNLGGDTGGQGGTGGIGGIINVTTNSGSGITTTGDMATGLLALSVGGKGGAGGSVYYGAVSVVGGVANIGGGGADGGTGSEVIVTNSGTITTSGNKAAAILAQSRGGSGGVGGMVAGGTAGISPDPEVPSINLNVSIGGSGGAGGTADTVTITNNGVIKTSGYQASGAVGMSHGGSGGSGGTVWAGSVNAGAGKSGSFTLTVGGSGGSGGKGGAVVLTNNAGITTTGHFSSAIYAQSVGGDGGQGGSSHGIILKGGNPGGLSASVTVGGGGGDGAVGGEVTVTNSSVLATTGGNAHGVFAQSIGGNGGDGGAGIGFLGNYTPKVESDFIQVNLDTQVGGGAGKGMDAGAVNVTNSGNISTTQDTSYGVFAQSVGGGGGQGGNAGAYTFGYSNLPEEGERPENKGYSLNVALGGSGGGAGDGKDVTVTNDTGTTVSTQGIASYALFAQSIGGGGGTGGNGEPGLEGWLADVYDWAEKFKSAKEAWEQLNEVMKGEFKDIFRESFAVSVGGTGGASGKGGTVLVTNDGFLTTSGNDATAIFAQSVGGGGGVGGDGAQGLMNEFGIGGSGGGSGDGGAVTVKSGTITTTGDRALGVFAQSIGGGGGVSGEAEMSIIDRIGDTAEDMIVGAFSDDRDASDGDGGAVKVTVQSGASITTSGETAHGIFAQSGGGGGGAASKYKYDKDAANFVVDEAKAGSGGGAGDGGRIEINIDGRVSVSGKNANAIFAQSVAGADDSLSDGVKVTVNGTVEAKGENGRAIHLQVGESKDSDSSSGGVSHVIVNKGGIVQKLTHEDGFEAIAFVGGRSTYNSDGTVAHSNLLTNDGYIFSPTNAITTDGKSALRVENTGTIYGQFNLKGDAQTRITNAQGGLINIGGSNLGTSSKSTFINSGTLKPGWANDTRTITITSGGSFVQTSTGKLKFDVDLSSSAPKNGQLVLNTGSATLSGSFLQNFIHNPDLATGDKGTFTDIVTYSGSGSFSRDGLSAPSGTALAYTLNWGSQNNLSVDYEVDYSGVKSGANLGRNAQRFGIFFDGAMQAVREARLEVNRHNALSNLGRRILNAGSNDELKSIYREHMADEAAVGAQKALSAGQAIQSLLRSCPELDPNDPKGFYRQRECVWGKAIGGIVDQETTDSMPGFEERVAGFAVGAQRAIGEGLFVETVGQYEEVWVEGSNFKQEGHQISAGVALKKEIGNLELSGSVSGGMYMYDHQRTYSAGTGWHNASGDIDGQFVSGELRAAAIFEENGTYAKPSASIAVTRIWQDDFSETGDGALNWDVGAVTHTAVYVRPMLEIGRAFDLSGSAAVGFVRAGLVHQLTDPDMAFTTELTGGRGDLDGLNLTLASERTKLEFEAGLNADLSDRLSLELLGQSAFSDSSQALAGQVRFRLQF</sequence>
<organism evidence="4 5">
    <name type="scientific">Roseibium aquae</name>
    <dbReference type="NCBI Taxonomy" id="1323746"/>
    <lineage>
        <taxon>Bacteria</taxon>
        <taxon>Pseudomonadati</taxon>
        <taxon>Pseudomonadota</taxon>
        <taxon>Alphaproteobacteria</taxon>
        <taxon>Hyphomicrobiales</taxon>
        <taxon>Stappiaceae</taxon>
        <taxon>Roseibium</taxon>
    </lineage>
</organism>
<evidence type="ECO:0000313" key="4">
    <source>
        <dbReference type="EMBL" id="GGB41624.1"/>
    </source>
</evidence>
<feature type="region of interest" description="Disordered" evidence="1">
    <location>
        <begin position="95"/>
        <end position="120"/>
    </location>
</feature>
<feature type="compositionally biased region" description="Basic and acidic residues" evidence="1">
    <location>
        <begin position="95"/>
        <end position="107"/>
    </location>
</feature>
<name>A0A916TF53_9HYPH</name>
<evidence type="ECO:0000256" key="2">
    <source>
        <dbReference type="SAM" id="SignalP"/>
    </source>
</evidence>
<proteinExistence type="predicted"/>
<feature type="region of interest" description="Disordered" evidence="1">
    <location>
        <begin position="331"/>
        <end position="350"/>
    </location>
</feature>
<dbReference type="EMBL" id="BMFA01000003">
    <property type="protein sequence ID" value="GGB41624.1"/>
    <property type="molecule type" value="Genomic_DNA"/>
</dbReference>
<dbReference type="Proteomes" id="UP000605148">
    <property type="component" value="Unassembled WGS sequence"/>
</dbReference>
<evidence type="ECO:0000259" key="3">
    <source>
        <dbReference type="PROSITE" id="PS51208"/>
    </source>
</evidence>